<dbReference type="SUPFAM" id="SSF51445">
    <property type="entry name" value="(Trans)glycosidases"/>
    <property type="match status" value="1"/>
</dbReference>
<dbReference type="AlphaFoldDB" id="V5C5B8"/>
<gene>
    <name evidence="2" type="ORF">MGMO_13c00010</name>
</gene>
<evidence type="ECO:0000313" key="2">
    <source>
        <dbReference type="EMBL" id="ESS73667.1"/>
    </source>
</evidence>
<dbReference type="PATRIC" id="fig|1116472.3.peg.466"/>
<dbReference type="eggNOG" id="ENOG5033PN5">
    <property type="taxonomic scope" value="Bacteria"/>
</dbReference>
<dbReference type="EMBL" id="AYLO01000013">
    <property type="protein sequence ID" value="ESS73667.1"/>
    <property type="molecule type" value="Genomic_DNA"/>
</dbReference>
<feature type="chain" id="PRO_5004731997" evidence="1">
    <location>
        <begin position="31"/>
        <end position="1221"/>
    </location>
</feature>
<reference evidence="2 3" key="1">
    <citation type="journal article" date="2013" name="Genome Announc.">
        <title>Draft Genome Sequence of the Methanotrophic Gammaproteobacterium Methyloglobulus morosus DSM 22980 Strain KoM1.</title>
        <authorList>
            <person name="Poehlein A."/>
            <person name="Deutzmann J.S."/>
            <person name="Daniel R."/>
            <person name="Simeonova D.D."/>
        </authorList>
    </citation>
    <scope>NUCLEOTIDE SEQUENCE [LARGE SCALE GENOMIC DNA]</scope>
    <source>
        <strain evidence="2 3">KoM1</strain>
    </source>
</reference>
<evidence type="ECO:0000256" key="1">
    <source>
        <dbReference type="SAM" id="SignalP"/>
    </source>
</evidence>
<dbReference type="InterPro" id="IPR017853">
    <property type="entry name" value="GH"/>
</dbReference>
<organism evidence="2 3">
    <name type="scientific">Methyloglobulus morosus KoM1</name>
    <dbReference type="NCBI Taxonomy" id="1116472"/>
    <lineage>
        <taxon>Bacteria</taxon>
        <taxon>Pseudomonadati</taxon>
        <taxon>Pseudomonadota</taxon>
        <taxon>Gammaproteobacteria</taxon>
        <taxon>Methylococcales</taxon>
        <taxon>Methylococcaceae</taxon>
        <taxon>Methyloglobulus</taxon>
    </lineage>
</organism>
<protein>
    <submittedName>
        <fullName evidence="2">Uncharacterized protein</fullName>
    </submittedName>
</protein>
<dbReference type="STRING" id="1116472.MGMO_13c00010"/>
<keyword evidence="1" id="KW-0732">Signal</keyword>
<evidence type="ECO:0000313" key="3">
    <source>
        <dbReference type="Proteomes" id="UP000017842"/>
    </source>
</evidence>
<dbReference type="Gene3D" id="3.20.20.80">
    <property type="entry name" value="Glycosidases"/>
    <property type="match status" value="1"/>
</dbReference>
<sequence length="1221" mass="134943">MERQLAQFFLTIQIALLVSTGLGFAHTAAAKDLPIQGSANNPALLLELGSQPSSINADDKAIKVAAGEVYEHEGDSSIQVDKDEIISRHPDFGSWKVNFRFRVNPGLSGKAYRFWARWKQGGDPNACEQSFAIWAGPDPSGLTLRATLLMKPKGWEYAWIAAEPSVNLKADDTIIEIRESGSGHDAKVFDAFLFAPPLSVLPVSGTDDMPLVLLDLGNAPALSTMEKDRAVQIQLGTATVGAGAESMLAEKDEVQVFHQGFGEWGANFRFELNPAIIPGQYRFFARYKSGGEVSQVGQNFAVKAGTKPDELALRGDFNLTNTTPWEYQWLQSEKTMTVLPGDRWLEINNTGKADGAKVFDAFLLKLEKPLGDWMDATQAEARNRFLGLAKPSPNAKRHLYVLDGKGEKGDILFMGLASDAARISYGDLSVSYLIGSEAEAFSRSLNLSILPTAIITDDHYSILGILSRPDNEQEVSRFLAEPTEAGKPLMPTPVIPDAPKPLKGGIPDAWLVGGLQDGLSGVSIYGLDTETVLRPNPGQPYLSLQMMGGEMRAWRVATTQANGVADIEPKTGHSYGWSRGSGYAQVYLKADKAMQALLHLQQSGIKTDGWLDGQPFKLADDPSLPMKFSFATSQAKTLLQGLTTEGLPAIATADRIEAPQVGVLNLSQGWHSLLIKLVMQHDQDQRFYFSGQFTAPDGKPLDSIMTQVGDPTADLTLNAIAAQFRPLIFVDAPANLPHPGDPIKLRIDMRWHSILEETSLSTPLPRFPAKLRLRLVDYNGKQVAMQEKTGLFPDQVEMDFGKIAEPGYYAVYPSLHTPEGKLIMDYPADGFSVVRGTAEQKRRLDKKKLWNNDYYALADGDKSFMQEGGYFTWLERMGIYKSYGSYPGFDPQYRAKWELAKQRGLVLFADSSGDSNWLNDSPKDGEGFINSAAKFTRYFKATNEIDIRAEPQWQKLRDPKHWVERAKWEYELVHKQRSDAHYVGGSLVRPGDTEGAGQWFKQVLQLGLDQYQDAWDIHAYPQQAPNFGGAIGNSPNEDERGVLATYASLGKKNNLPFWLGETGAKAMHGLTGRRWQAEQVAKMIAWANSRNDYLGLAFCIGHEYDLAYGRIWDYSMGHKSGEAAMYTASALIDGLPYQAVNTNDAHVQAAYFGETFMVWRTDEVVGNWRLPLDSGKSWVLIDVVGHLQELTVDGSGYATIPISASPVYVLERAKYERLTRP</sequence>
<comment type="caution">
    <text evidence="2">The sequence shown here is derived from an EMBL/GenBank/DDBJ whole genome shotgun (WGS) entry which is preliminary data.</text>
</comment>
<keyword evidence="3" id="KW-1185">Reference proteome</keyword>
<name>V5C5B8_9GAMM</name>
<dbReference type="Proteomes" id="UP000017842">
    <property type="component" value="Unassembled WGS sequence"/>
</dbReference>
<accession>V5C5B8</accession>
<dbReference type="OrthoDB" id="5555270at2"/>
<proteinExistence type="predicted"/>
<feature type="signal peptide" evidence="1">
    <location>
        <begin position="1"/>
        <end position="30"/>
    </location>
</feature>